<feature type="region of interest" description="Disordered" evidence="2">
    <location>
        <begin position="876"/>
        <end position="929"/>
    </location>
</feature>
<feature type="compositionally biased region" description="Basic and acidic residues" evidence="2">
    <location>
        <begin position="902"/>
        <end position="915"/>
    </location>
</feature>
<protein>
    <submittedName>
        <fullName evidence="3">Uncharacterized protein</fullName>
    </submittedName>
</protein>
<feature type="region of interest" description="Disordered" evidence="2">
    <location>
        <begin position="1"/>
        <end position="65"/>
    </location>
</feature>
<feature type="compositionally biased region" description="Polar residues" evidence="2">
    <location>
        <begin position="46"/>
        <end position="61"/>
    </location>
</feature>
<accession>A0A317XNA0</accession>
<feature type="compositionally biased region" description="Low complexity" evidence="2">
    <location>
        <begin position="817"/>
        <end position="832"/>
    </location>
</feature>
<gene>
    <name evidence="3" type="ORF">BCV70DRAFT_148227</name>
</gene>
<dbReference type="Proteomes" id="UP000246740">
    <property type="component" value="Unassembled WGS sequence"/>
</dbReference>
<feature type="region of interest" description="Disordered" evidence="2">
    <location>
        <begin position="167"/>
        <end position="269"/>
    </location>
</feature>
<sequence length="1317" mass="142482">AAGVQAASRPRPPAHRNSHRAPDISTSDHACSNADKDSPSTDVKHTATSVPISPSQPSQKSGARRTVLAEMQDNHISPLRAQSNQTEDSALAWLGELDRDELETMLLDAGRKIREREQKLMIAANIGKALLEKNLTLRSGIMTSMASSTSLYGLSDIEAMIDEFSAQQTRDADPAASSTDERWRAAASGSILNSPPTTDVDISSPAHASPEAGNDSDITPLAHQTPPKAQGTAAVDTAKRDYFSARPSSSSSGFYSNHPTSSAQQSPQKAIWVPSDAGLIASQPCSPSASIVSFASRSSAIHQLSHHGEGSTDDPVWREARGSHAVSRHRHRPSLLQLQALENQRQLASLSEQNDVLHEQISELQREAEGARRDGSKRLNRLNREIRGLKAELEAATRRNIELETGNASSQPPSALRPSPIRFAVHGRPEAPASPSLHVRAGRSPLVRSSNSWFTDAENDDDKMQVGEQLPPSTSNLEAMVQSAGIDTVGESALMAQLLAKIKELEETNAAMAAAEEDFGSRVGRAMEEDERLRDAYKAVEHSTVGTDRDTSHIDDTAGQENDEAQEVSRILGSDAFVARQQNHSFMTPSNSGVSLSQLSASSSFSQTPSSVSASPLRSRRAPGNRHIIEHRKTIRAAIRKTKREFGTERIAMVDAESHLPASGVLSRSSTQSSLGTYSIDLSAGSSAASSPRRHELLHRASASSLGVAGRPRIRITPSIEDLGRRRKIQEEVVAGPISSQPGSGDWQDLDLVLPSNVPAGSLKPSDALHRVAHRLSSASLSSLGDPASPDRGRRAAHHTTKRLISTPAIASRLGQPSDFLSPFSLSPSPSRVVRRSRSRSSSFGSDRSFTLDADPFRFAAAGGARSVPGTEAKVGASLPLERNTSSRGRTLGSELGSIFGGDDRKHDFDDDLPRNRRGTTHTSSSGSTVAEGALAVAVWRPDGSVASPRRQLVSRLGAQTDRPTANFGRLVPEDEEEHVDDLECILSQSVCSQSEGIALSSSPLRDRDASLLARVQAENSGEWLAQEPVIEAGGLQDRDEPRSAQFDLIGRVVERQAVAWADDDDYGKTISEREAVKLGLLQSSAATASGTLRTLRRGAKRSMLFGLSGGSSGGKRLEIESAEQAARRTQLETLLRHRRAQLLRERGYDPDWSAAEEDELAATYAFSPQRVRDRSRRALATRDLDGGCWPDSAASPDHLGTHMSTEDWVKGMALVERSSTQQIDERRSDGGRSSEEGEFEMLDCPTWKKQGGRGTDYFPTSFRARYHPAMMKQRATVATQMTYGWVEDWIQFALVVFLAFLVTVEQGPGRVLRGQR</sequence>
<feature type="non-terminal residue" evidence="3">
    <location>
        <position position="1"/>
    </location>
</feature>
<feature type="non-terminal residue" evidence="3">
    <location>
        <position position="1317"/>
    </location>
</feature>
<feature type="compositionally biased region" description="Polar residues" evidence="2">
    <location>
        <begin position="253"/>
        <end position="268"/>
    </location>
</feature>
<dbReference type="STRING" id="1882483.A0A317XNA0"/>
<dbReference type="InParanoid" id="A0A317XNA0"/>
<proteinExistence type="predicted"/>
<feature type="compositionally biased region" description="Polar residues" evidence="2">
    <location>
        <begin position="190"/>
        <end position="201"/>
    </location>
</feature>
<feature type="compositionally biased region" description="Basic and acidic residues" evidence="2">
    <location>
        <begin position="543"/>
        <end position="556"/>
    </location>
</feature>
<dbReference type="OrthoDB" id="9451547at2759"/>
<dbReference type="EMBL" id="KZ819195">
    <property type="protein sequence ID" value="PWY99561.1"/>
    <property type="molecule type" value="Genomic_DNA"/>
</dbReference>
<evidence type="ECO:0000313" key="3">
    <source>
        <dbReference type="EMBL" id="PWY99561.1"/>
    </source>
</evidence>
<keyword evidence="1" id="KW-0175">Coiled coil</keyword>
<name>A0A317XNA0_9BASI</name>
<feature type="compositionally biased region" description="Basic and acidic residues" evidence="2">
    <location>
        <begin position="34"/>
        <end position="45"/>
    </location>
</feature>
<feature type="compositionally biased region" description="Low complexity" evidence="2">
    <location>
        <begin position="779"/>
        <end position="788"/>
    </location>
</feature>
<keyword evidence="4" id="KW-1185">Reference proteome</keyword>
<feature type="coiled-coil region" evidence="1">
    <location>
        <begin position="347"/>
        <end position="406"/>
    </location>
</feature>
<reference evidence="3 4" key="1">
    <citation type="journal article" date="2018" name="Mol. Biol. Evol.">
        <title>Broad Genomic Sampling Reveals a Smut Pathogenic Ancestry of the Fungal Clade Ustilaginomycotina.</title>
        <authorList>
            <person name="Kijpornyongpan T."/>
            <person name="Mondo S.J."/>
            <person name="Barry K."/>
            <person name="Sandor L."/>
            <person name="Lee J."/>
            <person name="Lipzen A."/>
            <person name="Pangilinan J."/>
            <person name="LaButti K."/>
            <person name="Hainaut M."/>
            <person name="Henrissat B."/>
            <person name="Grigoriev I.V."/>
            <person name="Spatafora J.W."/>
            <person name="Aime M.C."/>
        </authorList>
    </citation>
    <scope>NUCLEOTIDE SEQUENCE [LARGE SCALE GENOMIC DNA]</scope>
    <source>
        <strain evidence="3 4">MCA 3645</strain>
    </source>
</reference>
<evidence type="ECO:0000313" key="4">
    <source>
        <dbReference type="Proteomes" id="UP000246740"/>
    </source>
</evidence>
<evidence type="ECO:0000256" key="1">
    <source>
        <dbReference type="SAM" id="Coils"/>
    </source>
</evidence>
<evidence type="ECO:0000256" key="2">
    <source>
        <dbReference type="SAM" id="MobiDB-lite"/>
    </source>
</evidence>
<feature type="region of interest" description="Disordered" evidence="2">
    <location>
        <begin position="779"/>
        <end position="847"/>
    </location>
</feature>
<organism evidence="3 4">
    <name type="scientific">Testicularia cyperi</name>
    <dbReference type="NCBI Taxonomy" id="1882483"/>
    <lineage>
        <taxon>Eukaryota</taxon>
        <taxon>Fungi</taxon>
        <taxon>Dikarya</taxon>
        <taxon>Basidiomycota</taxon>
        <taxon>Ustilaginomycotina</taxon>
        <taxon>Ustilaginomycetes</taxon>
        <taxon>Ustilaginales</taxon>
        <taxon>Anthracoideaceae</taxon>
        <taxon>Testicularia</taxon>
    </lineage>
</organism>
<feature type="region of interest" description="Disordered" evidence="2">
    <location>
        <begin position="543"/>
        <end position="563"/>
    </location>
</feature>